<dbReference type="SMART" id="SM01163">
    <property type="entry name" value="DUF1785"/>
    <property type="match status" value="1"/>
</dbReference>
<dbReference type="STRING" id="329884.A0A4U0XBS0"/>
<feature type="domain" description="Piwi" evidence="3">
    <location>
        <begin position="614"/>
        <end position="921"/>
    </location>
</feature>
<dbReference type="InterPro" id="IPR036085">
    <property type="entry name" value="PAZ_dom_sf"/>
</dbReference>
<dbReference type="Pfam" id="PF02171">
    <property type="entry name" value="Piwi"/>
    <property type="match status" value="1"/>
</dbReference>
<dbReference type="OrthoDB" id="10252740at2759"/>
<evidence type="ECO:0000256" key="1">
    <source>
        <dbReference type="SAM" id="MobiDB-lite"/>
    </source>
</evidence>
<sequence length="966" mass="107011">MTHRPGPPPREIVRPGIYLEGQPVPPTPAHITQTENELVRSTRGQMFGIGTKGAMVPGRRGYGTQGTPIVLRTNYLTVTTAYEANQKEVSWFRYNVDAPGLNKVKDEAGKETLGFSRDKKRRLFDQIVAHSKFDGIIWATDYATILVTNKELADVGPATGPGWTETIVLPPPVGNSPSTTQDLPQGAKDRNTVKFNVKSEGAEDVVQLFNIIMCKPPNFAASVKDAGSNRFFPHEGHPGHLGQPNQGDHPGCEKYELGLGLQAMRGYYSSVRPAVGRLVLNLNVTSGAFYKPILLEHLINEFGGLSGEWERQKAEAFIRMLKVKAVYVKKGASTPTMYKIKTIVGFAKPEKNVVVPRFGDAKVVKFEYIDSEKPGAKPVATSVQDYFNRRHGITLRRPDLPVLNVGTRADPQYLPIELCPVLPGQPFHRLLNGDQTSEMLKFAARAPNQNAMSIAGTADAPGNGVRLFRLRDTPDPQAQSVQPWGFRTGVDLITVPGRILKNPKIVYGKRKEEIPSTGSWNLRQVEFFKPGRFGKWQVVVFNINGPRGRALTMDDPEPLFNELGKTLKNYGLQMGMRGPTQTISLEALTERNRATNDRAVEAVYRSAKQYGVSVLFIVLPQADKWLYARIKYWGDIKAGIHSINSVGSKLQKEKGQGMYLGNLALKFNIKGGGVNHVVPNTLMKPLDNTTMLVGIDVTHPSPGSSAGAPSIACVVASVDEHLTQWPGSVRTQTGRQEMVNGLADMVQERLRLWEKKNKSLPTKIILYRDGVSEGQFEQVLTVEVPCFNDAFKVCYGDEKKWPKLAVIIVGKRHHTRFYPTRKQDADTRVDKRTGETVGSWNPPPGTIVDRHITGRIIREFYLQAHQGLQGTARPAHYTVLRDDISFEADELEQFTHNLCYLFNRATKAVSIVPPAYYADLLCERGRAYLFSTLAENHGTDSSVFNAGGDEWTGGVAAGLAESTWYI</sequence>
<dbReference type="InterPro" id="IPR003165">
    <property type="entry name" value="Piwi"/>
</dbReference>
<dbReference type="SUPFAM" id="SSF101690">
    <property type="entry name" value="PAZ domain"/>
    <property type="match status" value="1"/>
</dbReference>
<proteinExistence type="predicted"/>
<dbReference type="SUPFAM" id="SSF53098">
    <property type="entry name" value="Ribonuclease H-like"/>
    <property type="match status" value="1"/>
</dbReference>
<feature type="compositionally biased region" description="Basic and acidic residues" evidence="1">
    <location>
        <begin position="823"/>
        <end position="834"/>
    </location>
</feature>
<name>A0A4U0XBS0_9PEZI</name>
<dbReference type="CDD" id="cd04657">
    <property type="entry name" value="Piwi_ago-like"/>
    <property type="match status" value="1"/>
</dbReference>
<dbReference type="CDD" id="cd02846">
    <property type="entry name" value="PAZ_argonaute_like"/>
    <property type="match status" value="1"/>
</dbReference>
<evidence type="ECO:0000259" key="2">
    <source>
        <dbReference type="PROSITE" id="PS50821"/>
    </source>
</evidence>
<dbReference type="Pfam" id="PF02170">
    <property type="entry name" value="PAZ"/>
    <property type="match status" value="1"/>
</dbReference>
<protein>
    <recommendedName>
        <fullName evidence="6">Piwi domain-containing protein</fullName>
    </recommendedName>
</protein>
<dbReference type="SMART" id="SM00950">
    <property type="entry name" value="Piwi"/>
    <property type="match status" value="1"/>
</dbReference>
<evidence type="ECO:0008006" key="6">
    <source>
        <dbReference type="Google" id="ProtNLM"/>
    </source>
</evidence>
<reference evidence="4 5" key="1">
    <citation type="submission" date="2017-03" db="EMBL/GenBank/DDBJ databases">
        <title>Genomes of endolithic fungi from Antarctica.</title>
        <authorList>
            <person name="Coleine C."/>
            <person name="Masonjones S."/>
            <person name="Stajich J.E."/>
        </authorList>
    </citation>
    <scope>NUCLEOTIDE SEQUENCE [LARGE SCALE GENOMIC DNA]</scope>
    <source>
        <strain evidence="4 5">CCFEE 5184</strain>
    </source>
</reference>
<feature type="domain" description="PAZ" evidence="2">
    <location>
        <begin position="294"/>
        <end position="423"/>
    </location>
</feature>
<comment type="caution">
    <text evidence="4">The sequence shown here is derived from an EMBL/GenBank/DDBJ whole genome shotgun (WGS) entry which is preliminary data.</text>
</comment>
<dbReference type="PROSITE" id="PS50821">
    <property type="entry name" value="PAZ"/>
    <property type="match status" value="1"/>
</dbReference>
<dbReference type="InterPro" id="IPR003100">
    <property type="entry name" value="PAZ_dom"/>
</dbReference>
<gene>
    <name evidence="4" type="ORF">B0A55_06284</name>
</gene>
<dbReference type="Proteomes" id="UP000309340">
    <property type="component" value="Unassembled WGS sequence"/>
</dbReference>
<dbReference type="Gene3D" id="3.40.50.2300">
    <property type="match status" value="1"/>
</dbReference>
<dbReference type="PANTHER" id="PTHR22891">
    <property type="entry name" value="EUKARYOTIC TRANSLATION INITIATION FACTOR 2C"/>
    <property type="match status" value="1"/>
</dbReference>
<dbReference type="GO" id="GO:0003723">
    <property type="term" value="F:RNA binding"/>
    <property type="evidence" value="ECO:0007669"/>
    <property type="project" value="InterPro"/>
</dbReference>
<dbReference type="InterPro" id="IPR014811">
    <property type="entry name" value="ArgoL1"/>
</dbReference>
<organism evidence="4 5">
    <name type="scientific">Friedmanniomyces simplex</name>
    <dbReference type="NCBI Taxonomy" id="329884"/>
    <lineage>
        <taxon>Eukaryota</taxon>
        <taxon>Fungi</taxon>
        <taxon>Dikarya</taxon>
        <taxon>Ascomycota</taxon>
        <taxon>Pezizomycotina</taxon>
        <taxon>Dothideomycetes</taxon>
        <taxon>Dothideomycetidae</taxon>
        <taxon>Mycosphaerellales</taxon>
        <taxon>Teratosphaeriaceae</taxon>
        <taxon>Friedmanniomyces</taxon>
    </lineage>
</organism>
<dbReference type="Gene3D" id="3.30.420.10">
    <property type="entry name" value="Ribonuclease H-like superfamily/Ribonuclease H"/>
    <property type="match status" value="1"/>
</dbReference>
<feature type="region of interest" description="Disordered" evidence="1">
    <location>
        <begin position="823"/>
        <end position="844"/>
    </location>
</feature>
<dbReference type="EMBL" id="NAJQ01000299">
    <property type="protein sequence ID" value="TKA72673.1"/>
    <property type="molecule type" value="Genomic_DNA"/>
</dbReference>
<dbReference type="Pfam" id="PF08699">
    <property type="entry name" value="ArgoL1"/>
    <property type="match status" value="1"/>
</dbReference>
<evidence type="ECO:0000313" key="5">
    <source>
        <dbReference type="Proteomes" id="UP000309340"/>
    </source>
</evidence>
<dbReference type="PROSITE" id="PS50822">
    <property type="entry name" value="PIWI"/>
    <property type="match status" value="1"/>
</dbReference>
<accession>A0A4U0XBS0</accession>
<dbReference type="InterPro" id="IPR012337">
    <property type="entry name" value="RNaseH-like_sf"/>
</dbReference>
<dbReference type="InterPro" id="IPR045246">
    <property type="entry name" value="Piwi_ago-like"/>
</dbReference>
<dbReference type="Gene3D" id="2.170.260.10">
    <property type="entry name" value="paz domain"/>
    <property type="match status" value="1"/>
</dbReference>
<dbReference type="InterPro" id="IPR036397">
    <property type="entry name" value="RNaseH_sf"/>
</dbReference>
<dbReference type="AlphaFoldDB" id="A0A4U0XBS0"/>
<keyword evidence="5" id="KW-1185">Reference proteome</keyword>
<evidence type="ECO:0000259" key="3">
    <source>
        <dbReference type="PROSITE" id="PS50822"/>
    </source>
</evidence>
<evidence type="ECO:0000313" key="4">
    <source>
        <dbReference type="EMBL" id="TKA72673.1"/>
    </source>
</evidence>